<keyword evidence="1" id="KW-1133">Transmembrane helix</keyword>
<feature type="chain" id="PRO_5047371144" evidence="2">
    <location>
        <begin position="23"/>
        <end position="253"/>
    </location>
</feature>
<keyword evidence="1" id="KW-0812">Transmembrane</keyword>
<proteinExistence type="predicted"/>
<protein>
    <submittedName>
        <fullName evidence="3">Uncharacterized protein</fullName>
    </submittedName>
</protein>
<accession>A0ABT0GYA3</accession>
<dbReference type="RefSeq" id="WP_248156964.1">
    <property type="nucleotide sequence ID" value="NZ_JALNMJ010000015.1"/>
</dbReference>
<sequence length="253" mass="27814">MRLFLRPLCIYLCLCASAFAHAPYYSDEIRLSGPGGETLSLKILNGDGIIVADPQQAIIVDDTGRFLAGSPIAEALSAFCAASARVEDCVVYDAHFGMLYQPLPSRFEPRSVIEKDGKPTVYPDYGTAVFGFSVRKASPWEIAGYELLNLRTAPVITALAVAWWTLLFRVGLPILTDVRDLILGRTPTLEFVSALSIRTFLVALILFLTFLGWMVSFYSVWYLAFCAGSGCLLANLLLFWRRNPQDGHSGTAS</sequence>
<keyword evidence="4" id="KW-1185">Reference proteome</keyword>
<dbReference type="Proteomes" id="UP001431221">
    <property type="component" value="Unassembled WGS sequence"/>
</dbReference>
<name>A0ABT0GYA3_9HYPH</name>
<feature type="transmembrane region" description="Helical" evidence="1">
    <location>
        <begin position="220"/>
        <end position="240"/>
    </location>
</feature>
<keyword evidence="2" id="KW-0732">Signal</keyword>
<reference evidence="3" key="1">
    <citation type="submission" date="2022-04" db="EMBL/GenBank/DDBJ databases">
        <title>Roseibium sp. CAU 1639 isolated from mud.</title>
        <authorList>
            <person name="Kim W."/>
        </authorList>
    </citation>
    <scope>NUCLEOTIDE SEQUENCE</scope>
    <source>
        <strain evidence="3">CAU 1639</strain>
    </source>
</reference>
<feature type="transmembrane region" description="Helical" evidence="1">
    <location>
        <begin position="155"/>
        <end position="175"/>
    </location>
</feature>
<gene>
    <name evidence="3" type="ORF">M0H32_19765</name>
</gene>
<evidence type="ECO:0000313" key="4">
    <source>
        <dbReference type="Proteomes" id="UP001431221"/>
    </source>
</evidence>
<feature type="transmembrane region" description="Helical" evidence="1">
    <location>
        <begin position="195"/>
        <end position="214"/>
    </location>
</feature>
<evidence type="ECO:0000256" key="1">
    <source>
        <dbReference type="SAM" id="Phobius"/>
    </source>
</evidence>
<comment type="caution">
    <text evidence="3">The sequence shown here is derived from an EMBL/GenBank/DDBJ whole genome shotgun (WGS) entry which is preliminary data.</text>
</comment>
<evidence type="ECO:0000256" key="2">
    <source>
        <dbReference type="SAM" id="SignalP"/>
    </source>
</evidence>
<feature type="signal peptide" evidence="2">
    <location>
        <begin position="1"/>
        <end position="22"/>
    </location>
</feature>
<organism evidence="3 4">
    <name type="scientific">Roseibium sediminicola</name>
    <dbReference type="NCBI Taxonomy" id="2933272"/>
    <lineage>
        <taxon>Bacteria</taxon>
        <taxon>Pseudomonadati</taxon>
        <taxon>Pseudomonadota</taxon>
        <taxon>Alphaproteobacteria</taxon>
        <taxon>Hyphomicrobiales</taxon>
        <taxon>Stappiaceae</taxon>
        <taxon>Roseibium</taxon>
    </lineage>
</organism>
<keyword evidence="1" id="KW-0472">Membrane</keyword>
<dbReference type="EMBL" id="JALNMJ010000015">
    <property type="protein sequence ID" value="MCK7614414.1"/>
    <property type="molecule type" value="Genomic_DNA"/>
</dbReference>
<evidence type="ECO:0000313" key="3">
    <source>
        <dbReference type="EMBL" id="MCK7614414.1"/>
    </source>
</evidence>